<dbReference type="Proteomes" id="UP001201812">
    <property type="component" value="Unassembled WGS sequence"/>
</dbReference>
<name>A0AAD4MRR0_9BILA</name>
<dbReference type="EMBL" id="JAKKPZ010000105">
    <property type="protein sequence ID" value="KAI1702110.1"/>
    <property type="molecule type" value="Genomic_DNA"/>
</dbReference>
<comment type="caution">
    <text evidence="2">The sequence shown here is derived from an EMBL/GenBank/DDBJ whole genome shotgun (WGS) entry which is preliminary data.</text>
</comment>
<feature type="region of interest" description="Disordered" evidence="1">
    <location>
        <begin position="29"/>
        <end position="54"/>
    </location>
</feature>
<reference evidence="2" key="1">
    <citation type="submission" date="2022-01" db="EMBL/GenBank/DDBJ databases">
        <title>Genome Sequence Resource for Two Populations of Ditylenchus destructor, the Migratory Endoparasitic Phytonematode.</title>
        <authorList>
            <person name="Zhang H."/>
            <person name="Lin R."/>
            <person name="Xie B."/>
        </authorList>
    </citation>
    <scope>NUCLEOTIDE SEQUENCE</scope>
    <source>
        <strain evidence="2">BazhouSP</strain>
    </source>
</reference>
<accession>A0AAD4MRR0</accession>
<feature type="compositionally biased region" description="Polar residues" evidence="1">
    <location>
        <begin position="169"/>
        <end position="181"/>
    </location>
</feature>
<gene>
    <name evidence="2" type="ORF">DdX_15706</name>
</gene>
<proteinExistence type="predicted"/>
<dbReference type="AlphaFoldDB" id="A0AAD4MRR0"/>
<protein>
    <submittedName>
        <fullName evidence="2">Uncharacterized protein</fullName>
    </submittedName>
</protein>
<evidence type="ECO:0000313" key="3">
    <source>
        <dbReference type="Proteomes" id="UP001201812"/>
    </source>
</evidence>
<evidence type="ECO:0000256" key="1">
    <source>
        <dbReference type="SAM" id="MobiDB-lite"/>
    </source>
</evidence>
<feature type="compositionally biased region" description="Basic and acidic residues" evidence="1">
    <location>
        <begin position="182"/>
        <end position="192"/>
    </location>
</feature>
<evidence type="ECO:0000313" key="2">
    <source>
        <dbReference type="EMBL" id="KAI1702110.1"/>
    </source>
</evidence>
<sequence>MVLDTTSTSGDVLNVISSVSPANSTFHLAPQSTSAQKHNFNSPSGASEEKSSVLKSSPFTGSLFQLSEEYSCMPDRLDKNQLEEDNWSRRRRHSVIDPNFDTNDCYCPERSLLDRRKSVACFDYTNSALKGLADLQIESGNQEDEEKSKPRVDIVLDLVDINDPREPSTKGQSRTISSNDQGYDKVAEKKSS</sequence>
<feature type="compositionally biased region" description="Polar residues" evidence="1">
    <location>
        <begin position="29"/>
        <end position="45"/>
    </location>
</feature>
<organism evidence="2 3">
    <name type="scientific">Ditylenchus destructor</name>
    <dbReference type="NCBI Taxonomy" id="166010"/>
    <lineage>
        <taxon>Eukaryota</taxon>
        <taxon>Metazoa</taxon>
        <taxon>Ecdysozoa</taxon>
        <taxon>Nematoda</taxon>
        <taxon>Chromadorea</taxon>
        <taxon>Rhabditida</taxon>
        <taxon>Tylenchina</taxon>
        <taxon>Tylenchomorpha</taxon>
        <taxon>Sphaerularioidea</taxon>
        <taxon>Anguinidae</taxon>
        <taxon>Anguininae</taxon>
        <taxon>Ditylenchus</taxon>
    </lineage>
</organism>
<keyword evidence="3" id="KW-1185">Reference proteome</keyword>
<feature type="region of interest" description="Disordered" evidence="1">
    <location>
        <begin position="158"/>
        <end position="192"/>
    </location>
</feature>